<keyword evidence="18" id="KW-1185">Reference proteome</keyword>
<evidence type="ECO:0000259" key="16">
    <source>
        <dbReference type="PROSITE" id="PS50198"/>
    </source>
</evidence>
<keyword evidence="14" id="KW-0413">Isomerase</keyword>
<evidence type="ECO:0000256" key="14">
    <source>
        <dbReference type="PROSITE-ProRule" id="PRU00278"/>
    </source>
</evidence>
<dbReference type="PROSITE" id="PS50198">
    <property type="entry name" value="PPIC_PPIASE_2"/>
    <property type="match status" value="1"/>
</dbReference>
<evidence type="ECO:0000256" key="1">
    <source>
        <dbReference type="ARBA" id="ARBA00004382"/>
    </source>
</evidence>
<keyword evidence="7 15" id="KW-0472">Membrane</keyword>
<dbReference type="Pfam" id="PF13145">
    <property type="entry name" value="Rotamase_2"/>
    <property type="match status" value="2"/>
</dbReference>
<protein>
    <recommendedName>
        <fullName evidence="2">Parvulin-like PPIase</fullName>
    </recommendedName>
    <alternativeName>
        <fullName evidence="9">Peptidyl-prolyl cis-trans isomerase plp</fullName>
    </alternativeName>
    <alternativeName>
        <fullName evidence="12">Periplasmic chaperone PpiD</fullName>
    </alternativeName>
    <alternativeName>
        <fullName evidence="13">Periplasmic folding chaperone</fullName>
    </alternativeName>
    <alternativeName>
        <fullName evidence="10">Rotamase plp</fullName>
    </alternativeName>
</protein>
<dbReference type="SUPFAM" id="SSF109998">
    <property type="entry name" value="Triger factor/SurA peptide-binding domain-like"/>
    <property type="match status" value="1"/>
</dbReference>
<comment type="subcellular location">
    <subcellularLocation>
        <location evidence="1">Cell inner membrane</location>
        <topology evidence="1">Single-pass type II membrane protein</topology>
        <orientation evidence="1">Periplasmic side</orientation>
    </subcellularLocation>
</comment>
<evidence type="ECO:0000313" key="18">
    <source>
        <dbReference type="Proteomes" id="UP000434582"/>
    </source>
</evidence>
<dbReference type="AlphaFoldDB" id="A0A7X2D4D0"/>
<gene>
    <name evidence="17" type="ORF">GHC57_06015</name>
</gene>
<sequence>MLDSFRKASKSWLAKGLLGLLIVSFGAWGIGDFITGGGDAPPAIVVGETEIGTAALRNEFNREVNQLRQRLGSDFTAEQAIQLGFLDRAIGRVVTEVAQTQAARAWSMTAPDSVVARAITNDPTFHDASGSFDRALFENVLAANGLTEARFAEQVRGDLVRQALMGPVAAGAHMSESVISDLDRHRNQARVGTVVSLRLAEAPEPTGAPDAAALDAIYQDNIEAFTAPEYRAVTAIVLGLDDARPLVSISEEAIQAEYEARLDSFTTPDTRTVAQVLADDQETAQAVADAVRRGDPLDAAAAEAGAPAPIDLGEVTRDALPAAQAEAVFALAEGGVSDPVESPFGWHVFVVRAITPGDVQTLDAVRDDIREDLIRAQASDALYDLSVDLDDTLGGGATLEEAAETLGLTLLEIPAVDRQGRSPAGTPVADLPEAPAFLNTAFSREAGETTLMQETDTGYFVLRVDGVTPAAPRPLEAVRDGVVELWARARKTDILRETAEAVQAAAREGRTLQGAAEAVGTAAPAMLPAVRRNGAPITEGAEAPPRALVQALFSLDEGETRIVETADAVHVVQLAEVRNSGGTAAETREATRDAVTNAMANDLYIVFTDALSRQQGVEINRAVIESAFQ</sequence>
<evidence type="ECO:0000256" key="10">
    <source>
        <dbReference type="ARBA" id="ARBA00031484"/>
    </source>
</evidence>
<keyword evidence="8" id="KW-0143">Chaperone</keyword>
<keyword evidence="14" id="KW-0697">Rotamase</keyword>
<evidence type="ECO:0000256" key="11">
    <source>
        <dbReference type="ARBA" id="ARBA00038408"/>
    </source>
</evidence>
<evidence type="ECO:0000256" key="4">
    <source>
        <dbReference type="ARBA" id="ARBA00022519"/>
    </source>
</evidence>
<name>A0A7X2D4D0_9PROT</name>
<dbReference type="InterPro" id="IPR000297">
    <property type="entry name" value="PPIase_PpiC"/>
</dbReference>
<evidence type="ECO:0000256" key="5">
    <source>
        <dbReference type="ARBA" id="ARBA00022692"/>
    </source>
</evidence>
<dbReference type="PANTHER" id="PTHR47529:SF1">
    <property type="entry name" value="PERIPLASMIC CHAPERONE PPID"/>
    <property type="match status" value="1"/>
</dbReference>
<dbReference type="OrthoDB" id="9768393at2"/>
<evidence type="ECO:0000256" key="6">
    <source>
        <dbReference type="ARBA" id="ARBA00022989"/>
    </source>
</evidence>
<dbReference type="EMBL" id="WIVE01000012">
    <property type="protein sequence ID" value="MQX36070.1"/>
    <property type="molecule type" value="Genomic_DNA"/>
</dbReference>
<feature type="transmembrane region" description="Helical" evidence="15">
    <location>
        <begin position="12"/>
        <end position="31"/>
    </location>
</feature>
<evidence type="ECO:0000313" key="17">
    <source>
        <dbReference type="EMBL" id="MQX36070.1"/>
    </source>
</evidence>
<keyword evidence="6 15" id="KW-1133">Transmembrane helix</keyword>
<dbReference type="InterPro" id="IPR052029">
    <property type="entry name" value="PpiD_chaperone"/>
</dbReference>
<evidence type="ECO:0000256" key="13">
    <source>
        <dbReference type="ARBA" id="ARBA00042775"/>
    </source>
</evidence>
<accession>A0A7X2D4D0</accession>
<evidence type="ECO:0000256" key="2">
    <source>
        <dbReference type="ARBA" id="ARBA00018370"/>
    </source>
</evidence>
<dbReference type="RefSeq" id="WP_153342200.1">
    <property type="nucleotide sequence ID" value="NZ_WIVE01000012.1"/>
</dbReference>
<dbReference type="Pfam" id="PF13624">
    <property type="entry name" value="SurA_N_3"/>
    <property type="match status" value="1"/>
</dbReference>
<dbReference type="Proteomes" id="UP000434582">
    <property type="component" value="Unassembled WGS sequence"/>
</dbReference>
<reference evidence="17 18" key="1">
    <citation type="submission" date="2019-10" db="EMBL/GenBank/DDBJ databases">
        <title>Draft whole-genome sequence of the purple nonsulfur photosynthetic bacterium Roseospira navarrensis DSM 15114.</title>
        <authorList>
            <person name="Kyndt J.A."/>
            <person name="Meyer T.E."/>
        </authorList>
    </citation>
    <scope>NUCLEOTIDE SEQUENCE [LARGE SCALE GENOMIC DNA]</scope>
    <source>
        <strain evidence="17 18">DSM 15114</strain>
    </source>
</reference>
<feature type="domain" description="PpiC" evidence="16">
    <location>
        <begin position="228"/>
        <end position="353"/>
    </location>
</feature>
<dbReference type="SUPFAM" id="SSF54534">
    <property type="entry name" value="FKBP-like"/>
    <property type="match status" value="1"/>
</dbReference>
<evidence type="ECO:0000256" key="12">
    <source>
        <dbReference type="ARBA" id="ARBA00040743"/>
    </source>
</evidence>
<organism evidence="17 18">
    <name type="scientific">Roseospira navarrensis</name>
    <dbReference type="NCBI Taxonomy" id="140058"/>
    <lineage>
        <taxon>Bacteria</taxon>
        <taxon>Pseudomonadati</taxon>
        <taxon>Pseudomonadota</taxon>
        <taxon>Alphaproteobacteria</taxon>
        <taxon>Rhodospirillales</taxon>
        <taxon>Rhodospirillaceae</taxon>
        <taxon>Roseospira</taxon>
    </lineage>
</organism>
<evidence type="ECO:0000256" key="8">
    <source>
        <dbReference type="ARBA" id="ARBA00023186"/>
    </source>
</evidence>
<dbReference type="GO" id="GO:0003755">
    <property type="term" value="F:peptidyl-prolyl cis-trans isomerase activity"/>
    <property type="evidence" value="ECO:0007669"/>
    <property type="project" value="UniProtKB-KW"/>
</dbReference>
<comment type="similarity">
    <text evidence="11">Belongs to the PpiD chaperone family.</text>
</comment>
<dbReference type="GO" id="GO:0005886">
    <property type="term" value="C:plasma membrane"/>
    <property type="evidence" value="ECO:0007669"/>
    <property type="project" value="UniProtKB-SubCell"/>
</dbReference>
<dbReference type="PANTHER" id="PTHR47529">
    <property type="entry name" value="PEPTIDYL-PROLYL CIS-TRANS ISOMERASE D"/>
    <property type="match status" value="1"/>
</dbReference>
<evidence type="ECO:0000256" key="9">
    <source>
        <dbReference type="ARBA" id="ARBA00030642"/>
    </source>
</evidence>
<keyword evidence="4" id="KW-0997">Cell inner membrane</keyword>
<evidence type="ECO:0000256" key="7">
    <source>
        <dbReference type="ARBA" id="ARBA00023136"/>
    </source>
</evidence>
<dbReference type="Gene3D" id="3.10.50.40">
    <property type="match status" value="1"/>
</dbReference>
<keyword evidence="5 15" id="KW-0812">Transmembrane</keyword>
<proteinExistence type="inferred from homology"/>
<comment type="caution">
    <text evidence="17">The sequence shown here is derived from an EMBL/GenBank/DDBJ whole genome shotgun (WGS) entry which is preliminary data.</text>
</comment>
<dbReference type="Gene3D" id="1.10.4030.10">
    <property type="entry name" value="Porin chaperone SurA, peptide-binding domain"/>
    <property type="match status" value="1"/>
</dbReference>
<keyword evidence="3" id="KW-1003">Cell membrane</keyword>
<dbReference type="InterPro" id="IPR027304">
    <property type="entry name" value="Trigger_fact/SurA_dom_sf"/>
</dbReference>
<evidence type="ECO:0000256" key="15">
    <source>
        <dbReference type="SAM" id="Phobius"/>
    </source>
</evidence>
<dbReference type="InterPro" id="IPR046357">
    <property type="entry name" value="PPIase_dom_sf"/>
</dbReference>
<evidence type="ECO:0000256" key="3">
    <source>
        <dbReference type="ARBA" id="ARBA00022475"/>
    </source>
</evidence>